<dbReference type="SUPFAM" id="SSF52210">
    <property type="entry name" value="Succinyl-CoA synthetase domains"/>
    <property type="match status" value="2"/>
</dbReference>
<reference evidence="4 5" key="1">
    <citation type="journal article" date="2019" name="Int. J. Syst. Evol. Microbiol.">
        <title>The Global Catalogue of Microorganisms (GCM) 10K type strain sequencing project: providing services to taxonomists for standard genome sequencing and annotation.</title>
        <authorList>
            <consortium name="The Broad Institute Genomics Platform"/>
            <consortium name="The Broad Institute Genome Sequencing Center for Infectious Disease"/>
            <person name="Wu L."/>
            <person name="Ma J."/>
        </authorList>
    </citation>
    <scope>NUCLEOTIDE SEQUENCE [LARGE SCALE GENOMIC DNA]</scope>
    <source>
        <strain evidence="4 5">DSM 26526</strain>
    </source>
</reference>
<dbReference type="GO" id="GO:0043758">
    <property type="term" value="F:acetate-CoA ligase (ADP-forming) activity"/>
    <property type="evidence" value="ECO:0007669"/>
    <property type="project" value="UniProtKB-EC"/>
</dbReference>
<proteinExistence type="predicted"/>
<dbReference type="SUPFAM" id="SSF51735">
    <property type="entry name" value="NAD(P)-binding Rossmann-fold domains"/>
    <property type="match status" value="1"/>
</dbReference>
<comment type="catalytic activity">
    <reaction evidence="1">
        <text>acetate + ATP + CoA = acetyl-CoA + ADP + phosphate</text>
        <dbReference type="Rhea" id="RHEA:15081"/>
        <dbReference type="ChEBI" id="CHEBI:30089"/>
        <dbReference type="ChEBI" id="CHEBI:30616"/>
        <dbReference type="ChEBI" id="CHEBI:43474"/>
        <dbReference type="ChEBI" id="CHEBI:57287"/>
        <dbReference type="ChEBI" id="CHEBI:57288"/>
        <dbReference type="ChEBI" id="CHEBI:456216"/>
        <dbReference type="EC" id="6.2.1.13"/>
    </reaction>
</comment>
<dbReference type="Gene3D" id="3.40.50.720">
    <property type="entry name" value="NAD(P)-binding Rossmann-like Domain"/>
    <property type="match status" value="1"/>
</dbReference>
<dbReference type="RefSeq" id="WP_390242292.1">
    <property type="nucleotide sequence ID" value="NZ_JBHTAB010000001.1"/>
</dbReference>
<organism evidence="4 5">
    <name type="scientific">Haloferax chudinovii</name>
    <dbReference type="NCBI Taxonomy" id="1109010"/>
    <lineage>
        <taxon>Archaea</taxon>
        <taxon>Methanobacteriati</taxon>
        <taxon>Methanobacteriota</taxon>
        <taxon>Stenosarchaea group</taxon>
        <taxon>Halobacteria</taxon>
        <taxon>Halobacteriales</taxon>
        <taxon>Haloferacaceae</taxon>
        <taxon>Haloferax</taxon>
    </lineage>
</organism>
<dbReference type="Gene3D" id="3.40.50.261">
    <property type="entry name" value="Succinyl-CoA synthetase domains"/>
    <property type="match status" value="2"/>
</dbReference>
<name>A0ABD5X9T3_9EURY</name>
<dbReference type="Pfam" id="PF13607">
    <property type="entry name" value="Succ_CoA_lig"/>
    <property type="match status" value="1"/>
</dbReference>
<dbReference type="AlphaFoldDB" id="A0ABD5X9T3"/>
<dbReference type="InterPro" id="IPR032875">
    <property type="entry name" value="Succ_CoA_lig_flav_dom"/>
</dbReference>
<dbReference type="InterPro" id="IPR036291">
    <property type="entry name" value="NAD(P)-bd_dom_sf"/>
</dbReference>
<sequence length="471" mass="48737">MLLFRIRADVTHKFELDRLFDPSSIAVVGASTKAGKIGYEAMENVHDFGGRVYPVNPSAEGAAFGEPFVASVTDIDDDVDLALLCVPAPVVPEVIEECGAAGVGAAVIYSGGFAEAGDDGAEIQRRLTETANEHGIALLGPNTSGFVIPRTGLYGSFATGVESFPAGDLAIVAQSGGVAHSIAFQATRERRGLSAMVGLGNRANVGFEEVIEYLDGDPDTGAIVLHVEGTDDARSLLETCYDAETPVFAYKVGEADVGDFAESHTGALTGDHALYQAGFAQYGVPTVDSTSQLLDAGHVAATAPLPDGTNVGVVTAQAGPGIIIADRLKQAGVSLPPLEDETTATVNEILPGITYSANPVDTGRPMPEFGEVVRAVAADENVDAVLVYELHEAALGFPTEDLDGLAESVGKPVVFATAGPESLLEPDREELESVGVPVFESPERAADTVAALAEYARVNAEAAPAEVVDNA</sequence>
<dbReference type="PANTHER" id="PTHR42793:SF1">
    <property type="entry name" value="PEPTIDYL-LYSINE N-ACETYLTRANSFERASE PATZ"/>
    <property type="match status" value="1"/>
</dbReference>
<dbReference type="PANTHER" id="PTHR42793">
    <property type="entry name" value="COA BINDING DOMAIN CONTAINING PROTEIN"/>
    <property type="match status" value="1"/>
</dbReference>
<dbReference type="SMART" id="SM00881">
    <property type="entry name" value="CoA_binding"/>
    <property type="match status" value="1"/>
</dbReference>
<dbReference type="Pfam" id="PF13380">
    <property type="entry name" value="CoA_binding_2"/>
    <property type="match status" value="1"/>
</dbReference>
<gene>
    <name evidence="4" type="ORF">ACFQI8_01150</name>
</gene>
<evidence type="ECO:0000313" key="4">
    <source>
        <dbReference type="EMBL" id="MFC7128006.1"/>
    </source>
</evidence>
<dbReference type="InterPro" id="IPR003781">
    <property type="entry name" value="CoA-bd"/>
</dbReference>
<accession>A0ABD5X9T3</accession>
<dbReference type="EMBL" id="JBHTAB010000001">
    <property type="protein sequence ID" value="MFC7128006.1"/>
    <property type="molecule type" value="Genomic_DNA"/>
</dbReference>
<evidence type="ECO:0000259" key="3">
    <source>
        <dbReference type="SMART" id="SM00881"/>
    </source>
</evidence>
<feature type="domain" description="CoA-binding" evidence="3">
    <location>
        <begin position="19"/>
        <end position="113"/>
    </location>
</feature>
<evidence type="ECO:0000256" key="2">
    <source>
        <dbReference type="ARBA" id="ARBA00012957"/>
    </source>
</evidence>
<evidence type="ECO:0000256" key="1">
    <source>
        <dbReference type="ARBA" id="ARBA00001619"/>
    </source>
</evidence>
<keyword evidence="4" id="KW-0436">Ligase</keyword>
<comment type="caution">
    <text evidence="4">The sequence shown here is derived from an EMBL/GenBank/DDBJ whole genome shotgun (WGS) entry which is preliminary data.</text>
</comment>
<evidence type="ECO:0000313" key="5">
    <source>
        <dbReference type="Proteomes" id="UP001596460"/>
    </source>
</evidence>
<dbReference type="Proteomes" id="UP001596460">
    <property type="component" value="Unassembled WGS sequence"/>
</dbReference>
<dbReference type="InterPro" id="IPR016102">
    <property type="entry name" value="Succinyl-CoA_synth-like"/>
</dbReference>
<protein>
    <recommendedName>
        <fullName evidence="2">acetate--CoA ligase (ADP-forming)</fullName>
        <ecNumber evidence="2">6.2.1.13</ecNumber>
    </recommendedName>
</protein>
<keyword evidence="5" id="KW-1185">Reference proteome</keyword>
<dbReference type="EC" id="6.2.1.13" evidence="2"/>